<dbReference type="SUPFAM" id="SSF51197">
    <property type="entry name" value="Clavaminate synthase-like"/>
    <property type="match status" value="1"/>
</dbReference>
<dbReference type="Gene3D" id="3.40.50.150">
    <property type="entry name" value="Vaccinia Virus protein VP39"/>
    <property type="match status" value="1"/>
</dbReference>
<dbReference type="InterPro" id="IPR001077">
    <property type="entry name" value="COMT_C"/>
</dbReference>
<dbReference type="GO" id="GO:0008171">
    <property type="term" value="F:O-methyltransferase activity"/>
    <property type="evidence" value="ECO:0007669"/>
    <property type="project" value="InterPro"/>
</dbReference>
<dbReference type="Pfam" id="PF05721">
    <property type="entry name" value="PhyH"/>
    <property type="match status" value="1"/>
</dbReference>
<evidence type="ECO:0000313" key="2">
    <source>
        <dbReference type="EMBL" id="KAE8335111.1"/>
    </source>
</evidence>
<dbReference type="EMBL" id="ML737230">
    <property type="protein sequence ID" value="KAE8335111.1"/>
    <property type="molecule type" value="Genomic_DNA"/>
</dbReference>
<proteinExistence type="predicted"/>
<dbReference type="AlphaFoldDB" id="A0A5N6XPK9"/>
<dbReference type="PANTHER" id="PTHR31630">
    <property type="entry name" value="PHYTANOYL-COA DIOXYGENASE-RELATED-RELATED"/>
    <property type="match status" value="1"/>
</dbReference>
<dbReference type="SUPFAM" id="SSF53335">
    <property type="entry name" value="S-adenosyl-L-methionine-dependent methyltransferases"/>
    <property type="match status" value="1"/>
</dbReference>
<organism evidence="2">
    <name type="scientific">Aspergillus arachidicola</name>
    <dbReference type="NCBI Taxonomy" id="656916"/>
    <lineage>
        <taxon>Eukaryota</taxon>
        <taxon>Fungi</taxon>
        <taxon>Dikarya</taxon>
        <taxon>Ascomycota</taxon>
        <taxon>Pezizomycotina</taxon>
        <taxon>Eurotiomycetes</taxon>
        <taxon>Eurotiomycetidae</taxon>
        <taxon>Eurotiales</taxon>
        <taxon>Aspergillaceae</taxon>
        <taxon>Aspergillus</taxon>
        <taxon>Aspergillus subgen. Circumdati</taxon>
    </lineage>
</organism>
<accession>A0A5N6XPK9</accession>
<dbReference type="PANTHER" id="PTHR31630:SF7">
    <property type="entry name" value="PHYTANOYL-COA DIOXYGENASE"/>
    <property type="match status" value="1"/>
</dbReference>
<dbReference type="OrthoDB" id="445007at2759"/>
<dbReference type="Gene3D" id="2.60.120.620">
    <property type="entry name" value="q2cbj1_9rhob like domain"/>
    <property type="match status" value="1"/>
</dbReference>
<reference evidence="2" key="1">
    <citation type="submission" date="2019-04" db="EMBL/GenBank/DDBJ databases">
        <title>Friends and foes A comparative genomics study of 23 Aspergillus species from section Flavi.</title>
        <authorList>
            <consortium name="DOE Joint Genome Institute"/>
            <person name="Kjaerbolling I."/>
            <person name="Vesth T."/>
            <person name="Frisvad J.C."/>
            <person name="Nybo J.L."/>
            <person name="Theobald S."/>
            <person name="Kildgaard S."/>
            <person name="Isbrandt T."/>
            <person name="Kuo A."/>
            <person name="Sato A."/>
            <person name="Lyhne E.K."/>
            <person name="Kogle M.E."/>
            <person name="Wiebenga A."/>
            <person name="Kun R.S."/>
            <person name="Lubbers R.J."/>
            <person name="Makela M.R."/>
            <person name="Barry K."/>
            <person name="Chovatia M."/>
            <person name="Clum A."/>
            <person name="Daum C."/>
            <person name="Haridas S."/>
            <person name="He G."/>
            <person name="LaButti K."/>
            <person name="Lipzen A."/>
            <person name="Mondo S."/>
            <person name="Riley R."/>
            <person name="Salamov A."/>
            <person name="Simmons B.A."/>
            <person name="Magnuson J.K."/>
            <person name="Henrissat B."/>
            <person name="Mortensen U.H."/>
            <person name="Larsen T.O."/>
            <person name="Devries R.P."/>
            <person name="Grigoriev I.V."/>
            <person name="Machida M."/>
            <person name="Baker S.E."/>
            <person name="Andersen M.R."/>
        </authorList>
    </citation>
    <scope>NUCLEOTIDE SEQUENCE</scope>
    <source>
        <strain evidence="2">CBS 117612</strain>
    </source>
</reference>
<sequence>MSTVTTITAPAAVAAPENVRMRIDGTDPKFGDFRDDLARDGFAVVKGAIPRERALKYADEMFSWLENFHLGFDRHDPSSVHKDNLPVINEKGMCLQYAVTHEKFVWDVRSEPGVVETFEKVYNDKDLIVSFDAVNFGFPNRTDLPANKPWPHQDQDPEKPGFRCLQGLVNLLPNGPDDGGLIVCRGGHLLSEQFHRELADEERIPAWTPEWYGYTERGMKWLEDHGCKWEKVCAEPGDLLLWDSRIPHYNLSPKGETPRFCIYTCYMPVADTTNDDLLRKKEAFENWLGTTHWPNAKHTGSNVAKRDGKECANNRFQPVNEPKLSERAFKLTEPDETQGYSLAFNANKSPFDGISRDLRRQVQFIPAIRFSNLHPSYHLSHLLDNYGSGTGKCTIVDLGGSHGDVSTEIASRYPQIRCIVQDLPVMIADRTD</sequence>
<dbReference type="InterPro" id="IPR029063">
    <property type="entry name" value="SAM-dependent_MTases_sf"/>
</dbReference>
<feature type="domain" description="O-methyltransferase C-terminal" evidence="1">
    <location>
        <begin position="390"/>
        <end position="428"/>
    </location>
</feature>
<evidence type="ECO:0000259" key="1">
    <source>
        <dbReference type="Pfam" id="PF00891"/>
    </source>
</evidence>
<name>A0A5N6XPK9_9EURO</name>
<dbReference type="Proteomes" id="UP000325558">
    <property type="component" value="Unassembled WGS sequence"/>
</dbReference>
<dbReference type="Pfam" id="PF00891">
    <property type="entry name" value="Methyltransf_2"/>
    <property type="match status" value="1"/>
</dbReference>
<protein>
    <recommendedName>
        <fullName evidence="1">O-methyltransferase C-terminal domain-containing protein</fullName>
    </recommendedName>
</protein>
<gene>
    <name evidence="2" type="ORF">BDV24DRAFT_169533</name>
</gene>
<dbReference type="InterPro" id="IPR008775">
    <property type="entry name" value="Phytyl_CoA_dOase-like"/>
</dbReference>